<dbReference type="GO" id="GO:0016740">
    <property type="term" value="F:transferase activity"/>
    <property type="evidence" value="ECO:0007669"/>
    <property type="project" value="UniProtKB-KW"/>
</dbReference>
<feature type="domain" description="Glycosyltransferase 2-like" evidence="2">
    <location>
        <begin position="11"/>
        <end position="149"/>
    </location>
</feature>
<keyword evidence="4" id="KW-1185">Reference proteome</keyword>
<sequence>MPTPSPRSLLVVIPAWNEEEALPAVLAEVRASGLDADVLVVSDGSTDRTAQLARAAGAAVLDLPYNLGVGGAMRAGFKYAVRNGYTGVVQLDADGQHDPLAVPDLLRAAADERADLVIGARFAGVGSYAARGPRRAAMRLLSVILSRVTRTRLTDTTSGFKYVGPRALVLFAREYPAEYLGDTVEALVLAARAGLTVRQVPVTMRARQGGTPSQSPVKAAVFLVRALLALVVALSRPAATRPPSTSSAPEQHA</sequence>
<keyword evidence="3" id="KW-0808">Transferase</keyword>
<dbReference type="InterPro" id="IPR029044">
    <property type="entry name" value="Nucleotide-diphossugar_trans"/>
</dbReference>
<dbReference type="RefSeq" id="WP_052426483.1">
    <property type="nucleotide sequence ID" value="NZ_AXCY01000110.1"/>
</dbReference>
<evidence type="ECO:0000259" key="2">
    <source>
        <dbReference type="Pfam" id="PF00535"/>
    </source>
</evidence>
<dbReference type="InterPro" id="IPR050256">
    <property type="entry name" value="Glycosyltransferase_2"/>
</dbReference>
<dbReference type="EMBL" id="AXCY01000110">
    <property type="protein sequence ID" value="KGM09259.1"/>
    <property type="molecule type" value="Genomic_DNA"/>
</dbReference>
<reference evidence="3 4" key="1">
    <citation type="submission" date="2013-08" db="EMBL/GenBank/DDBJ databases">
        <title>Genome sequencing of Cellulomonas carbonis T26.</title>
        <authorList>
            <person name="Chen F."/>
            <person name="Li Y."/>
            <person name="Wang G."/>
        </authorList>
    </citation>
    <scope>NUCLEOTIDE SEQUENCE [LARGE SCALE GENOMIC DNA]</scope>
    <source>
        <strain evidence="3 4">T26</strain>
    </source>
</reference>
<protein>
    <submittedName>
        <fullName evidence="3">Glycosyl transferase family 2</fullName>
    </submittedName>
</protein>
<comment type="caution">
    <text evidence="3">The sequence shown here is derived from an EMBL/GenBank/DDBJ whole genome shotgun (WGS) entry which is preliminary data.</text>
</comment>
<dbReference type="SUPFAM" id="SSF53448">
    <property type="entry name" value="Nucleotide-diphospho-sugar transferases"/>
    <property type="match status" value="1"/>
</dbReference>
<dbReference type="OrthoDB" id="9810303at2"/>
<proteinExistence type="inferred from homology"/>
<dbReference type="Gene3D" id="3.90.550.10">
    <property type="entry name" value="Spore Coat Polysaccharide Biosynthesis Protein SpsA, Chain A"/>
    <property type="match status" value="1"/>
</dbReference>
<evidence type="ECO:0000313" key="4">
    <source>
        <dbReference type="Proteomes" id="UP000029839"/>
    </source>
</evidence>
<evidence type="ECO:0000313" key="3">
    <source>
        <dbReference type="EMBL" id="KGM09259.1"/>
    </source>
</evidence>
<accession>A0A0A0BQC2</accession>
<dbReference type="Proteomes" id="UP000029839">
    <property type="component" value="Unassembled WGS sequence"/>
</dbReference>
<dbReference type="InterPro" id="IPR001173">
    <property type="entry name" value="Glyco_trans_2-like"/>
</dbReference>
<reference evidence="3 4" key="2">
    <citation type="journal article" date="2015" name="Stand. Genomic Sci.">
        <title>Draft genome sequence of Cellulomonas carbonis T26(T) and comparative analysis of six Cellulomonas genomes.</title>
        <authorList>
            <person name="Zhuang W."/>
            <person name="Zhang S."/>
            <person name="Xia X."/>
            <person name="Wang G."/>
        </authorList>
    </citation>
    <scope>NUCLEOTIDE SEQUENCE [LARGE SCALE GENOMIC DNA]</scope>
    <source>
        <strain evidence="3 4">T26</strain>
    </source>
</reference>
<comment type="similarity">
    <text evidence="1">Belongs to the glycosyltransferase 2 family.</text>
</comment>
<dbReference type="PANTHER" id="PTHR48090">
    <property type="entry name" value="UNDECAPRENYL-PHOSPHATE 4-DEOXY-4-FORMAMIDO-L-ARABINOSE TRANSFERASE-RELATED"/>
    <property type="match status" value="1"/>
</dbReference>
<name>A0A0A0BQC2_9CELL</name>
<evidence type="ECO:0000256" key="1">
    <source>
        <dbReference type="ARBA" id="ARBA00006739"/>
    </source>
</evidence>
<dbReference type="PANTHER" id="PTHR48090:SF7">
    <property type="entry name" value="RFBJ PROTEIN"/>
    <property type="match status" value="1"/>
</dbReference>
<dbReference type="Pfam" id="PF00535">
    <property type="entry name" value="Glycos_transf_2"/>
    <property type="match status" value="1"/>
</dbReference>
<gene>
    <name evidence="3" type="ORF">N868_03635</name>
</gene>
<dbReference type="AlphaFoldDB" id="A0A0A0BQC2"/>
<dbReference type="CDD" id="cd04179">
    <property type="entry name" value="DPM_DPG-synthase_like"/>
    <property type="match status" value="1"/>
</dbReference>
<organism evidence="3 4">
    <name type="scientific">Cellulomonas carbonis T26</name>
    <dbReference type="NCBI Taxonomy" id="947969"/>
    <lineage>
        <taxon>Bacteria</taxon>
        <taxon>Bacillati</taxon>
        <taxon>Actinomycetota</taxon>
        <taxon>Actinomycetes</taxon>
        <taxon>Micrococcales</taxon>
        <taxon>Cellulomonadaceae</taxon>
        <taxon>Cellulomonas</taxon>
    </lineage>
</organism>